<dbReference type="GO" id="GO:0008184">
    <property type="term" value="F:glycogen phosphorylase activity"/>
    <property type="evidence" value="ECO:0007669"/>
    <property type="project" value="InterPro"/>
</dbReference>
<dbReference type="InterPro" id="IPR011989">
    <property type="entry name" value="ARM-like"/>
</dbReference>
<evidence type="ECO:0000256" key="4">
    <source>
        <dbReference type="SAM" id="MobiDB-lite"/>
    </source>
</evidence>
<dbReference type="GO" id="GO:0005980">
    <property type="term" value="P:glycogen catabolic process"/>
    <property type="evidence" value="ECO:0007669"/>
    <property type="project" value="TreeGrafter"/>
</dbReference>
<dbReference type="AlphaFoldDB" id="A0AA36HUL8"/>
<keyword evidence="3" id="KW-0663">Pyridoxal phosphate</keyword>
<evidence type="ECO:0000256" key="1">
    <source>
        <dbReference type="ARBA" id="ARBA00006047"/>
    </source>
</evidence>
<comment type="catalytic activity">
    <reaction evidence="3">
        <text>[(1-&gt;4)-alpha-D-glucosyl](n) + phosphate = [(1-&gt;4)-alpha-D-glucosyl](n-1) + alpha-D-glucose 1-phosphate</text>
        <dbReference type="Rhea" id="RHEA:41732"/>
        <dbReference type="Rhea" id="RHEA-COMP:9584"/>
        <dbReference type="Rhea" id="RHEA-COMP:9586"/>
        <dbReference type="ChEBI" id="CHEBI:15444"/>
        <dbReference type="ChEBI" id="CHEBI:43474"/>
        <dbReference type="ChEBI" id="CHEBI:58601"/>
        <dbReference type="EC" id="2.4.1.1"/>
    </reaction>
</comment>
<feature type="compositionally biased region" description="Low complexity" evidence="4">
    <location>
        <begin position="348"/>
        <end position="359"/>
    </location>
</feature>
<keyword evidence="7" id="KW-1185">Reference proteome</keyword>
<dbReference type="Gene3D" id="1.25.10.10">
    <property type="entry name" value="Leucine-rich Repeat Variant"/>
    <property type="match status" value="2"/>
</dbReference>
<evidence type="ECO:0000313" key="7">
    <source>
        <dbReference type="Proteomes" id="UP001178507"/>
    </source>
</evidence>
<organism evidence="6 7">
    <name type="scientific">Effrenium voratum</name>
    <dbReference type="NCBI Taxonomy" id="2562239"/>
    <lineage>
        <taxon>Eukaryota</taxon>
        <taxon>Sar</taxon>
        <taxon>Alveolata</taxon>
        <taxon>Dinophyceae</taxon>
        <taxon>Suessiales</taxon>
        <taxon>Symbiodiniaceae</taxon>
        <taxon>Effrenium</taxon>
    </lineage>
</organism>
<dbReference type="Proteomes" id="UP001178507">
    <property type="component" value="Unassembled WGS sequence"/>
</dbReference>
<evidence type="ECO:0000256" key="2">
    <source>
        <dbReference type="ARBA" id="ARBA00022737"/>
    </source>
</evidence>
<keyword evidence="3" id="KW-0119">Carbohydrate metabolism</keyword>
<reference evidence="6" key="1">
    <citation type="submission" date="2023-08" db="EMBL/GenBank/DDBJ databases">
        <authorList>
            <person name="Chen Y."/>
            <person name="Shah S."/>
            <person name="Dougan E. K."/>
            <person name="Thang M."/>
            <person name="Chan C."/>
        </authorList>
    </citation>
    <scope>NUCLEOTIDE SEQUENCE</scope>
</reference>
<evidence type="ECO:0000259" key="5">
    <source>
        <dbReference type="Pfam" id="PF25574"/>
    </source>
</evidence>
<comment type="function">
    <text evidence="3">Allosteric enzyme that catalyzes the rate-limiting step in glycogen catabolism, the phosphorolytic cleavage of glycogen to produce glucose-1-phosphate, and plays a central role in maintaining cellular and organismal glucose homeostasis.</text>
</comment>
<dbReference type="Pfam" id="PF00343">
    <property type="entry name" value="Phosphorylase"/>
    <property type="match status" value="1"/>
</dbReference>
<comment type="cofactor">
    <cofactor evidence="3">
        <name>pyridoxal 5'-phosphate</name>
        <dbReference type="ChEBI" id="CHEBI:597326"/>
    </cofactor>
</comment>
<dbReference type="InterPro" id="IPR058584">
    <property type="entry name" value="IMB1_TNPO1-like_TPR"/>
</dbReference>
<comment type="similarity">
    <text evidence="1 3">Belongs to the glycogen phosphorylase family.</text>
</comment>
<gene>
    <name evidence="6" type="ORF">EVOR1521_LOCUS4876</name>
</gene>
<dbReference type="EMBL" id="CAUJNA010000335">
    <property type="protein sequence ID" value="CAJ1375650.1"/>
    <property type="molecule type" value="Genomic_DNA"/>
</dbReference>
<sequence length="845" mass="90293">MACLAESCWRRGARLPVLDLLRSALRPLQGEFEDATHAAEAVFELLGCDELQDEAVSEQLILALLHAYAGASDEQRKHPHAEELVLCILRCLGRLATEAQEVLAPHMHRVGPVLLDAVSASRRPAFAAVEVWSSLALQDLAAQSADVYLGDGLVAEFAPQLTSKLLELLQQLPEHEEDNLLEALKTCLGLLVRLESGISAYLSTFASQHLHPMPPKGHALLVLEVLFSAPIRHGAALLSSAGRALPAALLAGGLAGESRNLDFVAELLLGVGNISKIIFLLRWRHPVIGPYVEEHNDTGEILSAALQLDNDVASAQLLQELLCSAAAPPQPFAALAQHLLARAEASDPATRAAPARRSPGQVLPEAAPARRSPGQVLPEAAPARRALLHAVASLIEGASVECRPLFRPLLLRFLSLEESYGDVWCCLGALTHRLGEEVRDFAEQLMSAYCAQLADPTGIDEDAFHAAGALITALAPSHAAQLAPLWEVLARALAAHDQPQASKAAMRVLLAVMSHLDVAALTCLAHCVVRPLLQHASGNDLCSELQPLAVSCLGGFLVLGCRMPLLDAALEVFAAVARSCGEAASPASCLQRMKDSQLLQLELSTVLLKGYVSLFRCLHKTGSVAAVEVHLPGVVWFLACQVRGTSSNRRPTSGKRLVEIAEVLAAIAAVHLDALDAFAGTAGDRGLSELHGIIAASEPGIRWLAEAPALAAPSWTALEEIRGSGGLDLQYKCSLLENATTRAERFVMNGGLIVGTMDGANIEIREECGEDTMFIFGCLEHEVGRIAAQAQQGNYPIDDRLQAVFQAIRSGTFSQALGSDRRFCLGVWRKPGEPLDWLGCSNHRV</sequence>
<dbReference type="InterPro" id="IPR016024">
    <property type="entry name" value="ARM-type_fold"/>
</dbReference>
<dbReference type="Pfam" id="PF25574">
    <property type="entry name" value="TPR_IMB1"/>
    <property type="match status" value="1"/>
</dbReference>
<dbReference type="EC" id="2.4.1.1" evidence="3"/>
<dbReference type="InterPro" id="IPR000811">
    <property type="entry name" value="Glyco_trans_35"/>
</dbReference>
<evidence type="ECO:0000313" key="6">
    <source>
        <dbReference type="EMBL" id="CAJ1375650.1"/>
    </source>
</evidence>
<dbReference type="Gene3D" id="3.40.50.2000">
    <property type="entry name" value="Glycogen Phosphorylase B"/>
    <property type="match status" value="1"/>
</dbReference>
<dbReference type="GO" id="GO:0030170">
    <property type="term" value="F:pyridoxal phosphate binding"/>
    <property type="evidence" value="ECO:0007669"/>
    <property type="project" value="TreeGrafter"/>
</dbReference>
<name>A0AA36HUL8_9DINO</name>
<protein>
    <recommendedName>
        <fullName evidence="3">Alpha-1,4 glucan phosphorylase</fullName>
        <ecNumber evidence="3">2.4.1.1</ecNumber>
    </recommendedName>
</protein>
<keyword evidence="3" id="KW-0328">Glycosyltransferase</keyword>
<proteinExistence type="inferred from homology"/>
<dbReference type="PANTHER" id="PTHR11468">
    <property type="entry name" value="GLYCOGEN PHOSPHORYLASE"/>
    <property type="match status" value="1"/>
</dbReference>
<feature type="domain" description="Importin subunit beta-1/Transportin-1-like TPR repeats" evidence="5">
    <location>
        <begin position="416"/>
        <end position="639"/>
    </location>
</feature>
<dbReference type="SUPFAM" id="SSF48371">
    <property type="entry name" value="ARM repeat"/>
    <property type="match status" value="1"/>
</dbReference>
<evidence type="ECO:0000256" key="3">
    <source>
        <dbReference type="RuleBase" id="RU000587"/>
    </source>
</evidence>
<dbReference type="GO" id="GO:0005737">
    <property type="term" value="C:cytoplasm"/>
    <property type="evidence" value="ECO:0007669"/>
    <property type="project" value="TreeGrafter"/>
</dbReference>
<comment type="caution">
    <text evidence="6">The sequence shown here is derived from an EMBL/GenBank/DDBJ whole genome shotgun (WGS) entry which is preliminary data.</text>
</comment>
<feature type="region of interest" description="Disordered" evidence="4">
    <location>
        <begin position="348"/>
        <end position="375"/>
    </location>
</feature>
<keyword evidence="2" id="KW-0677">Repeat</keyword>
<dbReference type="SUPFAM" id="SSF53756">
    <property type="entry name" value="UDP-Glycosyltransferase/glycogen phosphorylase"/>
    <property type="match status" value="1"/>
</dbReference>
<dbReference type="PANTHER" id="PTHR11468:SF3">
    <property type="entry name" value="GLYCOGEN PHOSPHORYLASE, LIVER FORM"/>
    <property type="match status" value="1"/>
</dbReference>
<accession>A0AA36HUL8</accession>
<keyword evidence="3" id="KW-0808">Transferase</keyword>